<dbReference type="InterPro" id="IPR013818">
    <property type="entry name" value="Lipase"/>
</dbReference>
<reference evidence="11" key="1">
    <citation type="journal article" date="2020" name="PLoS Negl. Trop. Dis.">
        <title>High-quality nuclear genome for Sarcoptes scabiei-A critical resource for a neglected parasite.</title>
        <authorList>
            <person name="Korhonen P.K."/>
            <person name="Gasser R.B."/>
            <person name="Ma G."/>
            <person name="Wang T."/>
            <person name="Stroehlein A.J."/>
            <person name="Young N.D."/>
            <person name="Ang C.S."/>
            <person name="Fernando D.D."/>
            <person name="Lu H.C."/>
            <person name="Taylor S."/>
            <person name="Reynolds S.L."/>
            <person name="Mofiz E."/>
            <person name="Najaraj S.H."/>
            <person name="Gowda H."/>
            <person name="Madugundu A."/>
            <person name="Renuse S."/>
            <person name="Holt D."/>
            <person name="Pandey A."/>
            <person name="Papenfuss A.T."/>
            <person name="Fischer K."/>
        </authorList>
    </citation>
    <scope>NUCLEOTIDE SEQUENCE [LARGE SCALE GENOMIC DNA]</scope>
</reference>
<dbReference type="InterPro" id="IPR000734">
    <property type="entry name" value="TAG_lipase"/>
</dbReference>
<reference evidence="9" key="2">
    <citation type="submission" date="2020-01" db="EMBL/GenBank/DDBJ databases">
        <authorList>
            <person name="Korhonen P.K.K."/>
            <person name="Guangxu M.G."/>
            <person name="Wang T.W."/>
            <person name="Stroehlein A.J.S."/>
            <person name="Young N.D."/>
            <person name="Ang C.-S.A."/>
            <person name="Fernando D.W.F."/>
            <person name="Lu H.L."/>
            <person name="Taylor S.T."/>
            <person name="Ehtesham M.E.M."/>
            <person name="Najaraj S.H.N."/>
            <person name="Harsha G.H.G."/>
            <person name="Madugundu A.M."/>
            <person name="Renuse S.R."/>
            <person name="Holt D.H."/>
            <person name="Pandey A.P."/>
            <person name="Papenfuss A.P."/>
            <person name="Gasser R.B.G."/>
            <person name="Fischer K.F."/>
        </authorList>
    </citation>
    <scope>NUCLEOTIDE SEQUENCE</scope>
    <source>
        <strain evidence="9">SSS_KF_BRIS2020</strain>
    </source>
</reference>
<keyword evidence="5" id="KW-0106">Calcium</keyword>
<feature type="region of interest" description="Disordered" evidence="7">
    <location>
        <begin position="479"/>
        <end position="519"/>
    </location>
</feature>
<evidence type="ECO:0000313" key="11">
    <source>
        <dbReference type="Proteomes" id="UP000070412"/>
    </source>
</evidence>
<dbReference type="SUPFAM" id="SSF53474">
    <property type="entry name" value="alpha/beta-Hydrolases"/>
    <property type="match status" value="1"/>
</dbReference>
<dbReference type="GO" id="GO:0016298">
    <property type="term" value="F:lipase activity"/>
    <property type="evidence" value="ECO:0007669"/>
    <property type="project" value="InterPro"/>
</dbReference>
<dbReference type="GO" id="GO:0052689">
    <property type="term" value="F:carboxylic ester hydrolase activity"/>
    <property type="evidence" value="ECO:0007669"/>
    <property type="project" value="InterPro"/>
</dbReference>
<dbReference type="GO" id="GO:0046872">
    <property type="term" value="F:metal ion binding"/>
    <property type="evidence" value="ECO:0007669"/>
    <property type="project" value="UniProtKB-KW"/>
</dbReference>
<accession>A0A834R6M9</accession>
<feature type="binding site" evidence="5">
    <location>
        <position position="234"/>
    </location>
    <ligand>
        <name>Ca(2+)</name>
        <dbReference type="ChEBI" id="CHEBI:29108"/>
    </ligand>
</feature>
<feature type="binding site" evidence="5">
    <location>
        <position position="229"/>
    </location>
    <ligand>
        <name>Ca(2+)</name>
        <dbReference type="ChEBI" id="CHEBI:29108"/>
    </ligand>
</feature>
<feature type="active site" description="Charge relay system" evidence="4">
    <location>
        <position position="193"/>
    </location>
</feature>
<dbReference type="AlphaFoldDB" id="A0A834R6M9"/>
<evidence type="ECO:0000256" key="6">
    <source>
        <dbReference type="RuleBase" id="RU004262"/>
    </source>
</evidence>
<feature type="binding site" evidence="5">
    <location>
        <position position="232"/>
    </location>
    <ligand>
        <name>Ca(2+)</name>
        <dbReference type="ChEBI" id="CHEBI:29108"/>
    </ligand>
</feature>
<sequence>MLNKVPSIPSIIIAFFLGHFSGLISIDEILMVRSEEICFDHYGCYNRSCFGLGSLLRYFCLHPEPPDVIDLKYLLFTCERPLNNQVLSFNSTVDEIKNLINFDPKNKTILIVHGFRSSFDESKWPGDLKDLVTTTSRCNKNVIGIDWSNGAGKDYRQAAADTILVGSMIAEFLRKLTKIWSITMDRIVCIGHSLGAHICGYVGAHFRKSKLRLIIGLDPAGPGFTDANEMSRLDPNDAELVLSIHTNGADLVLQGFGSILPMGHYSFYVNGGQAQPGCERMKGVATNIFTNTVFTAIKDAISCAHQRANQLIIYDESRFDDYQSMAYRCQNYTAYQLGRCSECRETFDCQRFGDWFDYWPQQWPPNTWKEPIKYFIETRDRIPYSFFFYRLSIRTSLSNWIEINRTFHPRTRITFLVRVRKSLGRIKMIAAKLNARNTSTNLIRIKKFRIGYMNGFDRSYRRSMSSQLLPRNSTEIIPNEYRNFEQNDDEKEDTREGGQESWDQFGVAFENENQMNEIR</sequence>
<dbReference type="Gene3D" id="3.40.50.1820">
    <property type="entry name" value="alpha/beta hydrolase"/>
    <property type="match status" value="1"/>
</dbReference>
<dbReference type="PANTHER" id="PTHR11610:SF173">
    <property type="entry name" value="LIPASE DOMAIN-CONTAINING PROTEIN-RELATED"/>
    <property type="match status" value="1"/>
</dbReference>
<dbReference type="InterPro" id="IPR016272">
    <property type="entry name" value="Lipase_LIPH"/>
</dbReference>
<dbReference type="EMBL" id="WVUK01000060">
    <property type="protein sequence ID" value="KAF7491387.1"/>
    <property type="molecule type" value="Genomic_DNA"/>
</dbReference>
<dbReference type="GO" id="GO:0005615">
    <property type="term" value="C:extracellular space"/>
    <property type="evidence" value="ECO:0007669"/>
    <property type="project" value="TreeGrafter"/>
</dbReference>
<gene>
    <name evidence="9" type="primary">SSS_398g</name>
    <name evidence="9" type="ORF">SSS_398</name>
</gene>
<dbReference type="PRINTS" id="PR00821">
    <property type="entry name" value="TAGLIPASE"/>
</dbReference>
<dbReference type="Proteomes" id="UP000070412">
    <property type="component" value="Unassembled WGS sequence"/>
</dbReference>
<dbReference type="Pfam" id="PF00151">
    <property type="entry name" value="Lipase"/>
    <property type="match status" value="1"/>
</dbReference>
<dbReference type="GO" id="GO:0017171">
    <property type="term" value="F:serine hydrolase activity"/>
    <property type="evidence" value="ECO:0007669"/>
    <property type="project" value="TreeGrafter"/>
</dbReference>
<feature type="domain" description="Lipase" evidence="8">
    <location>
        <begin position="36"/>
        <end position="384"/>
    </location>
</feature>
<dbReference type="PANTHER" id="PTHR11610">
    <property type="entry name" value="LIPASE"/>
    <property type="match status" value="1"/>
</dbReference>
<dbReference type="GO" id="GO:0016042">
    <property type="term" value="P:lipid catabolic process"/>
    <property type="evidence" value="ECO:0007669"/>
    <property type="project" value="TreeGrafter"/>
</dbReference>
<dbReference type="InterPro" id="IPR029058">
    <property type="entry name" value="AB_hydrolase_fold"/>
</dbReference>
<keyword evidence="11" id="KW-1185">Reference proteome</keyword>
<proteinExistence type="inferred from homology"/>
<name>A0A834R6M9_SARSC</name>
<comment type="similarity">
    <text evidence="2 6">Belongs to the AB hydrolase superfamily. Lipase family.</text>
</comment>
<dbReference type="OrthoDB" id="6498498at2759"/>
<evidence type="ECO:0000256" key="3">
    <source>
        <dbReference type="ARBA" id="ARBA00022525"/>
    </source>
</evidence>
<organism evidence="9">
    <name type="scientific">Sarcoptes scabiei</name>
    <name type="common">Itch mite</name>
    <name type="synonym">Acarus scabiei</name>
    <dbReference type="NCBI Taxonomy" id="52283"/>
    <lineage>
        <taxon>Eukaryota</taxon>
        <taxon>Metazoa</taxon>
        <taxon>Ecdysozoa</taxon>
        <taxon>Arthropoda</taxon>
        <taxon>Chelicerata</taxon>
        <taxon>Arachnida</taxon>
        <taxon>Acari</taxon>
        <taxon>Acariformes</taxon>
        <taxon>Sarcoptiformes</taxon>
        <taxon>Astigmata</taxon>
        <taxon>Psoroptidia</taxon>
        <taxon>Sarcoptoidea</taxon>
        <taxon>Sarcoptidae</taxon>
        <taxon>Sarcoptinae</taxon>
        <taxon>Sarcoptes</taxon>
    </lineage>
</organism>
<evidence type="ECO:0000313" key="10">
    <source>
        <dbReference type="EnsemblMetazoa" id="KAF7491387.1"/>
    </source>
</evidence>
<evidence type="ECO:0000256" key="1">
    <source>
        <dbReference type="ARBA" id="ARBA00004613"/>
    </source>
</evidence>
<reference evidence="10" key="3">
    <citation type="submission" date="2022-06" db="UniProtKB">
        <authorList>
            <consortium name="EnsemblMetazoa"/>
        </authorList>
    </citation>
    <scope>IDENTIFICATION</scope>
</reference>
<evidence type="ECO:0000256" key="7">
    <source>
        <dbReference type="SAM" id="MobiDB-lite"/>
    </source>
</evidence>
<feature type="active site" description="Charge relay system" evidence="4">
    <location>
        <position position="305"/>
    </location>
</feature>
<protein>
    <submittedName>
        <fullName evidence="9">Inactive pancreatic lipase-related protein 1</fullName>
    </submittedName>
</protein>
<evidence type="ECO:0000256" key="4">
    <source>
        <dbReference type="PIRSR" id="PIRSR000865-1"/>
    </source>
</evidence>
<keyword evidence="5" id="KW-0479">Metal-binding</keyword>
<dbReference type="PIRSF" id="PIRSF000865">
    <property type="entry name" value="Lipoprotein_lipase_LIPH"/>
    <property type="match status" value="1"/>
</dbReference>
<evidence type="ECO:0000256" key="5">
    <source>
        <dbReference type="PIRSR" id="PIRSR000865-2"/>
    </source>
</evidence>
<evidence type="ECO:0000259" key="8">
    <source>
        <dbReference type="Pfam" id="PF00151"/>
    </source>
</evidence>
<comment type="subcellular location">
    <subcellularLocation>
        <location evidence="1">Secreted</location>
    </subcellularLocation>
</comment>
<feature type="active site" description="Charge relay system" evidence="4">
    <location>
        <position position="218"/>
    </location>
</feature>
<evidence type="ECO:0000256" key="2">
    <source>
        <dbReference type="ARBA" id="ARBA00010701"/>
    </source>
</evidence>
<evidence type="ECO:0000313" key="9">
    <source>
        <dbReference type="EMBL" id="KAF7491387.1"/>
    </source>
</evidence>
<keyword evidence="3" id="KW-0964">Secreted</keyword>
<dbReference type="EnsemblMetazoa" id="SSS_398s_mrna">
    <property type="protein sequence ID" value="KAF7491387.1"/>
    <property type="gene ID" value="SSS_398"/>
</dbReference>
<feature type="binding site" evidence="5">
    <location>
        <position position="237"/>
    </location>
    <ligand>
        <name>Ca(2+)</name>
        <dbReference type="ChEBI" id="CHEBI:29108"/>
    </ligand>
</feature>